<protein>
    <submittedName>
        <fullName evidence="1">Uncharacterized protein</fullName>
    </submittedName>
</protein>
<reference evidence="1 2" key="1">
    <citation type="submission" date="2020-08" db="EMBL/GenBank/DDBJ databases">
        <title>Genome public.</title>
        <authorList>
            <person name="Liu C."/>
            <person name="Sun Q."/>
        </authorList>
    </citation>
    <scope>NUCLEOTIDE SEQUENCE [LARGE SCALE GENOMIC DNA]</scope>
    <source>
        <strain evidence="1 2">NSJ-43</strain>
    </source>
</reference>
<accession>A0ABR7G2I2</accession>
<proteinExistence type="predicted"/>
<comment type="caution">
    <text evidence="1">The sequence shown here is derived from an EMBL/GenBank/DDBJ whole genome shotgun (WGS) entry which is preliminary data.</text>
</comment>
<name>A0ABR7G2I2_9FIRM</name>
<keyword evidence="2" id="KW-1185">Reference proteome</keyword>
<evidence type="ECO:0000313" key="1">
    <source>
        <dbReference type="EMBL" id="MBC5680956.1"/>
    </source>
</evidence>
<sequence length="296" mass="35808">MIKKELIENFRKQADFIALNKLKNGDKKKQTKILNKEIKKYCELLIKEETGKYLDCSEQDNSVLLNQILLITYASYVVMLEARHKLWNYEYMSFTRRIGELWEVFCKIPFYYPLKELEIIAAPKYKKVQENFENKSFEYIDSLAIDETQKRILKYYYSIPWRMLDSGNIKLELDLHFRQNGQDYNCDFKSGFGSNEKGNVNRILLVGSFYKNINDRQRAVLFVRQEEKKNNHYLQTLKQSPFWECYCSDECYKKIEYFTGFDIKKWIDDNIDWENDISNNFRDYLKENGLIEYLKW</sequence>
<dbReference type="RefSeq" id="WP_186836880.1">
    <property type="nucleotide sequence ID" value="NZ_JACOPD010000005.1"/>
</dbReference>
<evidence type="ECO:0000313" key="2">
    <source>
        <dbReference type="Proteomes" id="UP000628463"/>
    </source>
</evidence>
<organism evidence="1 2">
    <name type="scientific">Lachnospira hominis</name>
    <name type="common">ex Liu et al. 2021</name>
    <dbReference type="NCBI Taxonomy" id="2763051"/>
    <lineage>
        <taxon>Bacteria</taxon>
        <taxon>Bacillati</taxon>
        <taxon>Bacillota</taxon>
        <taxon>Clostridia</taxon>
        <taxon>Lachnospirales</taxon>
        <taxon>Lachnospiraceae</taxon>
        <taxon>Lachnospira</taxon>
    </lineage>
</organism>
<dbReference type="Proteomes" id="UP000628463">
    <property type="component" value="Unassembled WGS sequence"/>
</dbReference>
<dbReference type="EMBL" id="JACOPD010000005">
    <property type="protein sequence ID" value="MBC5680956.1"/>
    <property type="molecule type" value="Genomic_DNA"/>
</dbReference>
<gene>
    <name evidence="1" type="ORF">H8S01_08290</name>
</gene>